<name>A0A0D8FST9_9ACTN</name>
<comment type="function">
    <text evidence="11">Promotes RNA polymerase assembly. Latches the N- and C-terminal regions of the beta' subunit thereby facilitating its interaction with the beta and alpha subunits.</text>
</comment>
<dbReference type="Proteomes" id="UP000032336">
    <property type="component" value="Unassembled WGS sequence"/>
</dbReference>
<gene>
    <name evidence="11 12" type="primary">rpoZ</name>
    <name evidence="12" type="ORF">FEAC_19500</name>
</gene>
<evidence type="ECO:0000256" key="8">
    <source>
        <dbReference type="ARBA" id="ARBA00025935"/>
    </source>
</evidence>
<comment type="catalytic activity">
    <reaction evidence="10 11">
        <text>RNA(n) + a ribonucleoside 5'-triphosphate = RNA(n+1) + diphosphate</text>
        <dbReference type="Rhea" id="RHEA:21248"/>
        <dbReference type="Rhea" id="RHEA-COMP:14527"/>
        <dbReference type="Rhea" id="RHEA-COMP:17342"/>
        <dbReference type="ChEBI" id="CHEBI:33019"/>
        <dbReference type="ChEBI" id="CHEBI:61557"/>
        <dbReference type="ChEBI" id="CHEBI:140395"/>
        <dbReference type="EC" id="2.7.7.6"/>
    </reaction>
</comment>
<evidence type="ECO:0000256" key="1">
    <source>
        <dbReference type="ARBA" id="ARBA00006711"/>
    </source>
</evidence>
<evidence type="ECO:0000256" key="5">
    <source>
        <dbReference type="ARBA" id="ARBA00022679"/>
    </source>
</evidence>
<dbReference type="InterPro" id="IPR036161">
    <property type="entry name" value="RPB6/omega-like_sf"/>
</dbReference>
<organism evidence="12 13">
    <name type="scientific">Ferrimicrobium acidiphilum DSM 19497</name>
    <dbReference type="NCBI Taxonomy" id="1121877"/>
    <lineage>
        <taxon>Bacteria</taxon>
        <taxon>Bacillati</taxon>
        <taxon>Actinomycetota</taxon>
        <taxon>Acidimicrobiia</taxon>
        <taxon>Acidimicrobiales</taxon>
        <taxon>Acidimicrobiaceae</taxon>
        <taxon>Ferrimicrobium</taxon>
    </lineage>
</organism>
<dbReference type="GeneID" id="78373072"/>
<keyword evidence="13" id="KW-1185">Reference proteome</keyword>
<dbReference type="HAMAP" id="MF_00366">
    <property type="entry name" value="RNApol_bact_RpoZ"/>
    <property type="match status" value="1"/>
</dbReference>
<accession>A0A0D8FST9</accession>
<dbReference type="Gene3D" id="3.90.940.10">
    <property type="match status" value="1"/>
</dbReference>
<dbReference type="AlphaFoldDB" id="A0A0D8FST9"/>
<dbReference type="GO" id="GO:0003899">
    <property type="term" value="F:DNA-directed RNA polymerase activity"/>
    <property type="evidence" value="ECO:0007669"/>
    <property type="project" value="UniProtKB-UniRule"/>
</dbReference>
<dbReference type="eggNOG" id="COG1758">
    <property type="taxonomic scope" value="Bacteria"/>
</dbReference>
<keyword evidence="7 11" id="KW-0804">Transcription</keyword>
<dbReference type="InterPro" id="IPR006110">
    <property type="entry name" value="Pol_omega/Rpo6/RPB6"/>
</dbReference>
<keyword evidence="6 11" id="KW-0548">Nucleotidyltransferase</keyword>
<evidence type="ECO:0000256" key="4">
    <source>
        <dbReference type="ARBA" id="ARBA00022478"/>
    </source>
</evidence>
<dbReference type="SUPFAM" id="SSF63562">
    <property type="entry name" value="RPB6/omega subunit-like"/>
    <property type="match status" value="1"/>
</dbReference>
<reference evidence="12 13" key="1">
    <citation type="submission" date="2015-01" db="EMBL/GenBank/DDBJ databases">
        <title>Draft genome of the acidophilic iron oxidizer Ferrimicrobium acidiphilum strain T23.</title>
        <authorList>
            <person name="Poehlein A."/>
            <person name="Eisen S."/>
            <person name="Schloemann M."/>
            <person name="Johnson B.D."/>
            <person name="Daniel R."/>
            <person name="Muehling M."/>
        </authorList>
    </citation>
    <scope>NUCLEOTIDE SEQUENCE [LARGE SCALE GENOMIC DNA]</scope>
    <source>
        <strain evidence="12 13">T23</strain>
    </source>
</reference>
<dbReference type="EMBL" id="JXUW01000018">
    <property type="protein sequence ID" value="KJE76340.1"/>
    <property type="molecule type" value="Genomic_DNA"/>
</dbReference>
<dbReference type="PANTHER" id="PTHR34476:SF1">
    <property type="entry name" value="DNA-DIRECTED RNA POLYMERASE SUBUNIT OMEGA"/>
    <property type="match status" value="1"/>
</dbReference>
<proteinExistence type="inferred from homology"/>
<dbReference type="EC" id="2.7.7.6" evidence="2 11"/>
<dbReference type="PANTHER" id="PTHR34476">
    <property type="entry name" value="DNA-DIRECTED RNA POLYMERASE SUBUNIT OMEGA"/>
    <property type="match status" value="1"/>
</dbReference>
<keyword evidence="4 11" id="KW-0240">DNA-directed RNA polymerase</keyword>
<dbReference type="GO" id="GO:0003677">
    <property type="term" value="F:DNA binding"/>
    <property type="evidence" value="ECO:0007669"/>
    <property type="project" value="UniProtKB-UniRule"/>
</dbReference>
<evidence type="ECO:0000256" key="2">
    <source>
        <dbReference type="ARBA" id="ARBA00012418"/>
    </source>
</evidence>
<protein>
    <recommendedName>
        <fullName evidence="3 11">DNA-directed RNA polymerase subunit omega</fullName>
        <shortName evidence="11">RNAP omega subunit</shortName>
        <ecNumber evidence="2 11">2.7.7.6</ecNumber>
    </recommendedName>
    <alternativeName>
        <fullName evidence="11">RNA polymerase omega subunit</fullName>
    </alternativeName>
    <alternativeName>
        <fullName evidence="9 11">Transcriptase subunit omega</fullName>
    </alternativeName>
</protein>
<evidence type="ECO:0000313" key="13">
    <source>
        <dbReference type="Proteomes" id="UP000032336"/>
    </source>
</evidence>
<comment type="subunit">
    <text evidence="8 11">The RNAP catalytic core consists of 2 alpha, 1 beta, 1 beta' and 1 omega subunit. When a sigma factor is associated with the core the holoenzyme is formed, which can initiate transcription.</text>
</comment>
<dbReference type="InterPro" id="IPR003716">
    <property type="entry name" value="DNA-dir_RNA_pol_omega"/>
</dbReference>
<dbReference type="Pfam" id="PF01192">
    <property type="entry name" value="RNA_pol_Rpb6"/>
    <property type="match status" value="1"/>
</dbReference>
<evidence type="ECO:0000256" key="3">
    <source>
        <dbReference type="ARBA" id="ARBA00013725"/>
    </source>
</evidence>
<evidence type="ECO:0000313" key="12">
    <source>
        <dbReference type="EMBL" id="KJE76340.1"/>
    </source>
</evidence>
<evidence type="ECO:0000256" key="7">
    <source>
        <dbReference type="ARBA" id="ARBA00023163"/>
    </source>
</evidence>
<dbReference type="NCBIfam" id="TIGR00690">
    <property type="entry name" value="rpoZ"/>
    <property type="match status" value="1"/>
</dbReference>
<dbReference type="GO" id="GO:0006351">
    <property type="term" value="P:DNA-templated transcription"/>
    <property type="evidence" value="ECO:0007669"/>
    <property type="project" value="UniProtKB-UniRule"/>
</dbReference>
<evidence type="ECO:0000256" key="6">
    <source>
        <dbReference type="ARBA" id="ARBA00022695"/>
    </source>
</evidence>
<evidence type="ECO:0000256" key="11">
    <source>
        <dbReference type="HAMAP-Rule" id="MF_00366"/>
    </source>
</evidence>
<evidence type="ECO:0000256" key="9">
    <source>
        <dbReference type="ARBA" id="ARBA00029924"/>
    </source>
</evidence>
<dbReference type="GO" id="GO:0000428">
    <property type="term" value="C:DNA-directed RNA polymerase complex"/>
    <property type="evidence" value="ECO:0007669"/>
    <property type="project" value="UniProtKB-KW"/>
</dbReference>
<keyword evidence="5 11" id="KW-0808">Transferase</keyword>
<evidence type="ECO:0000256" key="10">
    <source>
        <dbReference type="ARBA" id="ARBA00048552"/>
    </source>
</evidence>
<dbReference type="RefSeq" id="WP_052566138.1">
    <property type="nucleotide sequence ID" value="NZ_JQKF01000023.1"/>
</dbReference>
<dbReference type="STRING" id="1121877.FEAC_19500"/>
<dbReference type="SMART" id="SM01409">
    <property type="entry name" value="RNA_pol_Rpb6"/>
    <property type="match status" value="1"/>
</dbReference>
<comment type="caution">
    <text evidence="12">The sequence shown here is derived from an EMBL/GenBank/DDBJ whole genome shotgun (WGS) entry which is preliminary data.</text>
</comment>
<comment type="similarity">
    <text evidence="1 11">Belongs to the RNA polymerase subunit omega family.</text>
</comment>
<dbReference type="OrthoDB" id="8481372at2"/>
<sequence>MERTRSMLMPPIEVLLEETGSKFILVSLAAKRARQINEYRSRLGDGLGTLIPPQMESDAAKSLSLAFDEIAAGKIVPEFRQEVVEESVDGDDEPE</sequence>